<sequence>MQSSARKIILGTIVFLMTMGIAVVGYWFAGWSLLESFYMVVITIYGVGYGEVRPIEAPSLRIFTILFIVSGCTSAVFVMGGFVQMIAEGEIRKALGARRMTEGIKKLKNHVIVCGFGRVGQNLTTELRAASVPFVIVDNNRERLIEAEELGDLVYLGDATEEATLEAVGIAHAETLATVLPNDAANVFITLSARELNENVRIIARGESQSTRRKLIRSGANEVVMPAAVGAHRIAQLIKLPHQTLLTCNSDQTTRMNDELQPLGVSIEEFVVREGADLADRTIGEIEHRSERGIVVLSIRKTDEEEIRAPGPDVRISPGDVIVFIGHVSAMKRLNQFNKAKSVIYRGARID</sequence>
<dbReference type="SUPFAM" id="SSF116726">
    <property type="entry name" value="TrkA C-terminal domain-like"/>
    <property type="match status" value="1"/>
</dbReference>
<dbReference type="Gene3D" id="3.30.70.1450">
    <property type="entry name" value="Regulator of K+ conductance, C-terminal domain"/>
    <property type="match status" value="1"/>
</dbReference>
<dbReference type="SUPFAM" id="SSF51735">
    <property type="entry name" value="NAD(P)-binding Rossmann-fold domains"/>
    <property type="match status" value="1"/>
</dbReference>
<dbReference type="GO" id="GO:0008324">
    <property type="term" value="F:monoatomic cation transmembrane transporter activity"/>
    <property type="evidence" value="ECO:0007669"/>
    <property type="project" value="InterPro"/>
</dbReference>
<dbReference type="InterPro" id="IPR006037">
    <property type="entry name" value="RCK_C"/>
</dbReference>
<dbReference type="PANTHER" id="PTHR43833:SF9">
    <property type="entry name" value="POTASSIUM CHANNEL PROTEIN YUGO-RELATED"/>
    <property type="match status" value="1"/>
</dbReference>
<dbReference type="Gene3D" id="1.10.287.70">
    <property type="match status" value="1"/>
</dbReference>
<keyword evidence="5" id="KW-0407">Ion channel</keyword>
<dbReference type="OrthoDB" id="9785285at2"/>
<dbReference type="InterPro" id="IPR003148">
    <property type="entry name" value="RCK_N"/>
</dbReference>
<dbReference type="Pfam" id="PF02080">
    <property type="entry name" value="TrkA_C"/>
    <property type="match status" value="1"/>
</dbReference>
<dbReference type="SUPFAM" id="SSF81324">
    <property type="entry name" value="Voltage-gated potassium channels"/>
    <property type="match status" value="1"/>
</dbReference>
<dbReference type="RefSeq" id="WP_146511528.1">
    <property type="nucleotide sequence ID" value="NZ_SIHI01000023.1"/>
</dbReference>
<accession>A0A5C5W8B7</accession>
<dbReference type="Pfam" id="PF07885">
    <property type="entry name" value="Ion_trans_2"/>
    <property type="match status" value="1"/>
</dbReference>
<feature type="transmembrane region" description="Helical" evidence="2">
    <location>
        <begin position="7"/>
        <end position="27"/>
    </location>
</feature>
<dbReference type="InterPro" id="IPR036721">
    <property type="entry name" value="RCK_C_sf"/>
</dbReference>
<proteinExistence type="predicted"/>
<keyword evidence="2" id="KW-1133">Transmembrane helix</keyword>
<keyword evidence="6" id="KW-1185">Reference proteome</keyword>
<organism evidence="5 6">
    <name type="scientific">Thalassoglobus neptunius</name>
    <dbReference type="NCBI Taxonomy" id="1938619"/>
    <lineage>
        <taxon>Bacteria</taxon>
        <taxon>Pseudomonadati</taxon>
        <taxon>Planctomycetota</taxon>
        <taxon>Planctomycetia</taxon>
        <taxon>Planctomycetales</taxon>
        <taxon>Planctomycetaceae</taxon>
        <taxon>Thalassoglobus</taxon>
    </lineage>
</organism>
<dbReference type="AlphaFoldDB" id="A0A5C5W8B7"/>
<dbReference type="PROSITE" id="PS51201">
    <property type="entry name" value="RCK_N"/>
    <property type="match status" value="1"/>
</dbReference>
<dbReference type="Proteomes" id="UP000317243">
    <property type="component" value="Unassembled WGS sequence"/>
</dbReference>
<keyword evidence="5" id="KW-0406">Ion transport</keyword>
<dbReference type="Gene3D" id="3.40.50.720">
    <property type="entry name" value="NAD(P)-binding Rossmann-like Domain"/>
    <property type="match status" value="1"/>
</dbReference>
<dbReference type="GO" id="GO:0006813">
    <property type="term" value="P:potassium ion transport"/>
    <property type="evidence" value="ECO:0007669"/>
    <property type="project" value="InterPro"/>
</dbReference>
<feature type="transmembrane region" description="Helical" evidence="2">
    <location>
        <begin position="33"/>
        <end position="50"/>
    </location>
</feature>
<protein>
    <submittedName>
        <fullName evidence="5">Voltage-gated potassium channel Kch</fullName>
    </submittedName>
</protein>
<evidence type="ECO:0000313" key="6">
    <source>
        <dbReference type="Proteomes" id="UP000317243"/>
    </source>
</evidence>
<dbReference type="PROSITE" id="PS51202">
    <property type="entry name" value="RCK_C"/>
    <property type="match status" value="1"/>
</dbReference>
<dbReference type="Pfam" id="PF02254">
    <property type="entry name" value="TrkA_N"/>
    <property type="match status" value="1"/>
</dbReference>
<dbReference type="PANTHER" id="PTHR43833">
    <property type="entry name" value="POTASSIUM CHANNEL PROTEIN 2-RELATED-RELATED"/>
    <property type="match status" value="1"/>
</dbReference>
<comment type="caution">
    <text evidence="5">The sequence shown here is derived from an EMBL/GenBank/DDBJ whole genome shotgun (WGS) entry which is preliminary data.</text>
</comment>
<dbReference type="InterPro" id="IPR036291">
    <property type="entry name" value="NAD(P)-bd_dom_sf"/>
</dbReference>
<dbReference type="InterPro" id="IPR050721">
    <property type="entry name" value="Trk_Ktr_HKT_K-transport"/>
</dbReference>
<gene>
    <name evidence="5" type="primary">kch_2</name>
    <name evidence="5" type="ORF">KOR42_41360</name>
</gene>
<dbReference type="EMBL" id="SIHI01000023">
    <property type="protein sequence ID" value="TWT47138.1"/>
    <property type="molecule type" value="Genomic_DNA"/>
</dbReference>
<name>A0A5C5W8B7_9PLAN</name>
<comment type="subcellular location">
    <subcellularLocation>
        <location evidence="1">Cell membrane</location>
        <topology evidence="1">Multi-pass membrane protein</topology>
    </subcellularLocation>
</comment>
<dbReference type="InterPro" id="IPR013099">
    <property type="entry name" value="K_chnl_dom"/>
</dbReference>
<evidence type="ECO:0000313" key="5">
    <source>
        <dbReference type="EMBL" id="TWT47138.1"/>
    </source>
</evidence>
<keyword evidence="2" id="KW-0812">Transmembrane</keyword>
<evidence type="ECO:0000256" key="1">
    <source>
        <dbReference type="ARBA" id="ARBA00004651"/>
    </source>
</evidence>
<feature type="transmembrane region" description="Helical" evidence="2">
    <location>
        <begin position="62"/>
        <end position="83"/>
    </location>
</feature>
<evidence type="ECO:0000259" key="4">
    <source>
        <dbReference type="PROSITE" id="PS51202"/>
    </source>
</evidence>
<keyword evidence="5" id="KW-0813">Transport</keyword>
<feature type="domain" description="RCK C-terminal" evidence="4">
    <location>
        <begin position="255"/>
        <end position="340"/>
    </location>
</feature>
<keyword evidence="2" id="KW-0472">Membrane</keyword>
<feature type="domain" description="RCK N-terminal" evidence="3">
    <location>
        <begin position="108"/>
        <end position="225"/>
    </location>
</feature>
<evidence type="ECO:0000259" key="3">
    <source>
        <dbReference type="PROSITE" id="PS51201"/>
    </source>
</evidence>
<evidence type="ECO:0000256" key="2">
    <source>
        <dbReference type="SAM" id="Phobius"/>
    </source>
</evidence>
<reference evidence="5 6" key="1">
    <citation type="submission" date="2019-02" db="EMBL/GenBank/DDBJ databases">
        <title>Deep-cultivation of Planctomycetes and their phenomic and genomic characterization uncovers novel biology.</title>
        <authorList>
            <person name="Wiegand S."/>
            <person name="Jogler M."/>
            <person name="Boedeker C."/>
            <person name="Pinto D."/>
            <person name="Vollmers J."/>
            <person name="Rivas-Marin E."/>
            <person name="Kohn T."/>
            <person name="Peeters S.H."/>
            <person name="Heuer A."/>
            <person name="Rast P."/>
            <person name="Oberbeckmann S."/>
            <person name="Bunk B."/>
            <person name="Jeske O."/>
            <person name="Meyerdierks A."/>
            <person name="Storesund J.E."/>
            <person name="Kallscheuer N."/>
            <person name="Luecker S."/>
            <person name="Lage O.M."/>
            <person name="Pohl T."/>
            <person name="Merkel B.J."/>
            <person name="Hornburger P."/>
            <person name="Mueller R.-W."/>
            <person name="Bruemmer F."/>
            <person name="Labrenz M."/>
            <person name="Spormann A.M."/>
            <person name="Op Den Camp H."/>
            <person name="Overmann J."/>
            <person name="Amann R."/>
            <person name="Jetten M.S.M."/>
            <person name="Mascher T."/>
            <person name="Medema M.H."/>
            <person name="Devos D.P."/>
            <person name="Kaster A.-K."/>
            <person name="Ovreas L."/>
            <person name="Rohde M."/>
            <person name="Galperin M.Y."/>
            <person name="Jogler C."/>
        </authorList>
    </citation>
    <scope>NUCLEOTIDE SEQUENCE [LARGE SCALE GENOMIC DNA]</scope>
    <source>
        <strain evidence="5 6">KOR42</strain>
    </source>
</reference>
<dbReference type="GO" id="GO:0005886">
    <property type="term" value="C:plasma membrane"/>
    <property type="evidence" value="ECO:0007669"/>
    <property type="project" value="UniProtKB-SubCell"/>
</dbReference>